<dbReference type="AlphaFoldDB" id="A0A9W4UED6"/>
<dbReference type="Proteomes" id="UP001152607">
    <property type="component" value="Unassembled WGS sequence"/>
</dbReference>
<feature type="region of interest" description="Disordered" evidence="5">
    <location>
        <begin position="482"/>
        <end position="502"/>
    </location>
</feature>
<feature type="domain" description="Pre-rRNA-processing protein RIX1 N-terminal" evidence="6">
    <location>
        <begin position="11"/>
        <end position="211"/>
    </location>
</feature>
<feature type="compositionally biased region" description="Polar residues" evidence="5">
    <location>
        <begin position="484"/>
        <end position="502"/>
    </location>
</feature>
<keyword evidence="4" id="KW-0539">Nucleus</keyword>
<evidence type="ECO:0000256" key="2">
    <source>
        <dbReference type="ARBA" id="ARBA00010511"/>
    </source>
</evidence>
<dbReference type="SUPFAM" id="SSF48371">
    <property type="entry name" value="ARM repeat"/>
    <property type="match status" value="1"/>
</dbReference>
<feature type="region of interest" description="Disordered" evidence="5">
    <location>
        <begin position="612"/>
        <end position="651"/>
    </location>
</feature>
<name>A0A9W4UED6_9PLEO</name>
<dbReference type="OrthoDB" id="20900at2759"/>
<organism evidence="7 8">
    <name type="scientific">Periconia digitata</name>
    <dbReference type="NCBI Taxonomy" id="1303443"/>
    <lineage>
        <taxon>Eukaryota</taxon>
        <taxon>Fungi</taxon>
        <taxon>Dikarya</taxon>
        <taxon>Ascomycota</taxon>
        <taxon>Pezizomycotina</taxon>
        <taxon>Dothideomycetes</taxon>
        <taxon>Pleosporomycetidae</taxon>
        <taxon>Pleosporales</taxon>
        <taxon>Massarineae</taxon>
        <taxon>Periconiaceae</taxon>
        <taxon>Periconia</taxon>
    </lineage>
</organism>
<dbReference type="PANTHER" id="PTHR34105">
    <property type="entry name" value="PROLINE-, GLUTAMIC ACID- AND LEUCINE-RICH PROTEIN 1"/>
    <property type="match status" value="1"/>
</dbReference>
<feature type="region of interest" description="Disordered" evidence="5">
    <location>
        <begin position="685"/>
        <end position="750"/>
    </location>
</feature>
<protein>
    <recommendedName>
        <fullName evidence="3">Pre-rRNA-processing protein RIX1</fullName>
    </recommendedName>
</protein>
<evidence type="ECO:0000313" key="8">
    <source>
        <dbReference type="Proteomes" id="UP001152607"/>
    </source>
</evidence>
<feature type="region of interest" description="Disordered" evidence="5">
    <location>
        <begin position="777"/>
        <end position="800"/>
    </location>
</feature>
<evidence type="ECO:0000256" key="5">
    <source>
        <dbReference type="SAM" id="MobiDB-lite"/>
    </source>
</evidence>
<accession>A0A9W4UED6</accession>
<comment type="subcellular location">
    <subcellularLocation>
        <location evidence="1">Nucleus</location>
    </subcellularLocation>
</comment>
<comment type="similarity">
    <text evidence="2">Belongs to the RIX1/PELP1 family.</text>
</comment>
<evidence type="ECO:0000256" key="3">
    <source>
        <dbReference type="ARBA" id="ARBA00021502"/>
    </source>
</evidence>
<evidence type="ECO:0000256" key="1">
    <source>
        <dbReference type="ARBA" id="ARBA00004123"/>
    </source>
</evidence>
<keyword evidence="8" id="KW-1185">Reference proteome</keyword>
<gene>
    <name evidence="7" type="ORF">PDIGIT_LOCUS6517</name>
</gene>
<evidence type="ECO:0000256" key="4">
    <source>
        <dbReference type="ARBA" id="ARBA00023242"/>
    </source>
</evidence>
<sequence length="800" mass="87566">MAPISTELATLRALTFRISSTPTAQLPQHVPAIAASLTNCRTLLSTAQASGSKTASEASVAAHKYRTLLSTLLQDRSIQGRWAAIVLIKSTIEIGGWETLHKSLPWVRGLLGILTKPDPPTSKKLCIITLVRIFILTREYPTLIREITTPSLPTFVQTCLQITSSPAVPVGLLQIVLESFNQLLPRHPTIFRSYLKQLNQLLGHTMAPTPSSRLGREQISGPRYQITSPVSDAARELYTQLSYSAPKGMSGEEWQASFKKSVDSVHRVADRVLRAVVEDWKSSRNESQLTNSATVDDEVQELEDTIMGLSPWSGIFAGGERLVNLLKLITIHLECATAGPINLNVGTIFDLSMRLLSVTVPYTSTNKDLQNYIRFNNQVSKEERENLWLILPKLHVAVVEVLLALSCRINDTNACTDGIVLDQLAVVFSAEKTIPEVRTACYLAIAQILERSGTTLPKSSIDPLATLIRSCCDDILPVEKLNAPSKQTPQQDKTNGKQKQASMNADSFLNSSNEYQNPAANLAGLQEAAYALVTVLITNIPHHLSDSLRTRLDRTAILSGHKKALVSSVLNPPPSKKFGKPVSSILPLLARTNFNDQEVEALIKPRMPVIRLGKQSADDEDVELEDEEDEEEEEEPQDEEEEEEEEHEKFVGHELDSLLETANEAGRHSTNNVDVAMMEITERPAALTGPIPSFNTSRFDAEASAGNKRSQEGIAPPSPVKRPRIDQSEAVAPTQVALNTQTVSSDVGDSTSVEAVVVPATMPQSSIAPAAVEQEIVKSDDDDEDVVPLVFGQDTDEESD</sequence>
<feature type="compositionally biased region" description="Acidic residues" evidence="5">
    <location>
        <begin position="618"/>
        <end position="646"/>
    </location>
</feature>
<dbReference type="GO" id="GO:0006364">
    <property type="term" value="P:rRNA processing"/>
    <property type="evidence" value="ECO:0007669"/>
    <property type="project" value="TreeGrafter"/>
</dbReference>
<proteinExistence type="inferred from homology"/>
<dbReference type="InterPro" id="IPR016024">
    <property type="entry name" value="ARM-type_fold"/>
</dbReference>
<reference evidence="7" key="1">
    <citation type="submission" date="2023-01" db="EMBL/GenBank/DDBJ databases">
        <authorList>
            <person name="Van Ghelder C."/>
            <person name="Rancurel C."/>
        </authorList>
    </citation>
    <scope>NUCLEOTIDE SEQUENCE</scope>
    <source>
        <strain evidence="7">CNCM I-4278</strain>
    </source>
</reference>
<dbReference type="InterPro" id="IPR012583">
    <property type="entry name" value="RIX1_N"/>
</dbReference>
<dbReference type="GO" id="GO:0005634">
    <property type="term" value="C:nucleus"/>
    <property type="evidence" value="ECO:0007669"/>
    <property type="project" value="UniProtKB-SubCell"/>
</dbReference>
<dbReference type="EMBL" id="CAOQHR010000004">
    <property type="protein sequence ID" value="CAI6333477.1"/>
    <property type="molecule type" value="Genomic_DNA"/>
</dbReference>
<evidence type="ECO:0000313" key="7">
    <source>
        <dbReference type="EMBL" id="CAI6333477.1"/>
    </source>
</evidence>
<dbReference type="PANTHER" id="PTHR34105:SF1">
    <property type="entry name" value="PROLINE-, GLUTAMIC ACID- AND LEUCINE-RICH PROTEIN 1"/>
    <property type="match status" value="1"/>
</dbReference>
<evidence type="ECO:0000259" key="6">
    <source>
        <dbReference type="Pfam" id="PF08167"/>
    </source>
</evidence>
<comment type="caution">
    <text evidence="7">The sequence shown here is derived from an EMBL/GenBank/DDBJ whole genome shotgun (WGS) entry which is preliminary data.</text>
</comment>
<dbReference type="Pfam" id="PF08167">
    <property type="entry name" value="RIX1"/>
    <property type="match status" value="1"/>
</dbReference>